<gene>
    <name evidence="2" type="ORF">FJQ54_02405</name>
</gene>
<dbReference type="Gene3D" id="1.20.1250.20">
    <property type="entry name" value="MFS general substrate transporter like domains"/>
    <property type="match status" value="1"/>
</dbReference>
<dbReference type="EMBL" id="VFSU01000011">
    <property type="protein sequence ID" value="TPE63726.1"/>
    <property type="molecule type" value="Genomic_DNA"/>
</dbReference>
<dbReference type="RefSeq" id="WP_140926767.1">
    <property type="nucleotide sequence ID" value="NZ_VFSU01000011.1"/>
</dbReference>
<accession>A0A501XT69</accession>
<dbReference type="Proteomes" id="UP000319897">
    <property type="component" value="Unassembled WGS sequence"/>
</dbReference>
<feature type="transmembrane region" description="Helical" evidence="1">
    <location>
        <begin position="351"/>
        <end position="374"/>
    </location>
</feature>
<keyword evidence="1" id="KW-0472">Membrane</keyword>
<dbReference type="Pfam" id="PF13347">
    <property type="entry name" value="MFS_2"/>
    <property type="match status" value="1"/>
</dbReference>
<dbReference type="AlphaFoldDB" id="A0A501XT69"/>
<feature type="transmembrane region" description="Helical" evidence="1">
    <location>
        <begin position="386"/>
        <end position="406"/>
    </location>
</feature>
<dbReference type="SUPFAM" id="SSF103473">
    <property type="entry name" value="MFS general substrate transporter"/>
    <property type="match status" value="1"/>
</dbReference>
<keyword evidence="3" id="KW-1185">Reference proteome</keyword>
<evidence type="ECO:0000313" key="2">
    <source>
        <dbReference type="EMBL" id="TPE63726.1"/>
    </source>
</evidence>
<dbReference type="InterPro" id="IPR036259">
    <property type="entry name" value="MFS_trans_sf"/>
</dbReference>
<feature type="transmembrane region" description="Helical" evidence="1">
    <location>
        <begin position="149"/>
        <end position="169"/>
    </location>
</feature>
<evidence type="ECO:0008006" key="4">
    <source>
        <dbReference type="Google" id="ProtNLM"/>
    </source>
</evidence>
<evidence type="ECO:0000256" key="1">
    <source>
        <dbReference type="SAM" id="Phobius"/>
    </source>
</evidence>
<feature type="transmembrane region" description="Helical" evidence="1">
    <location>
        <begin position="110"/>
        <end position="128"/>
    </location>
</feature>
<feature type="transmembrane region" description="Helical" evidence="1">
    <location>
        <begin position="248"/>
        <end position="270"/>
    </location>
</feature>
<evidence type="ECO:0000313" key="3">
    <source>
        <dbReference type="Proteomes" id="UP000319897"/>
    </source>
</evidence>
<dbReference type="PROSITE" id="PS51257">
    <property type="entry name" value="PROKAR_LIPOPROTEIN"/>
    <property type="match status" value="1"/>
</dbReference>
<dbReference type="OrthoDB" id="7535551at2"/>
<keyword evidence="1" id="KW-0812">Transmembrane</keyword>
<protein>
    <recommendedName>
        <fullName evidence="4">Na+/melibiose symporter-like transporter</fullName>
    </recommendedName>
</protein>
<name>A0A501XT69_9SPHN</name>
<proteinExistence type="predicted"/>
<sequence length="414" mass="42017">MRFRSVSPGSVSPGLVGYGCVQFGKSLLWAGEDILALYILVVVLRLPPALAGGLFLASALWNALCDGLFGAAQQRWPAVRRRLPEIALAALLLSCAAFVALPLLPPGHALPAALLLLLFRTGFSLADVPHNGLTGAYAAHSGHLGIARVRAVAAGSAALLVGLASFPILRAGAGAGDVAPLLVGALGACALLLMLPLPLLLNGYEPAATSGLQMGQGRDFRRLCLATLIGLGALAATGKALMHLEFTIAALGAAVVVLMTAGRLAAVWLWSPVARRLGNRPALALSYLLAGAQALLIPSLAASANAPALVALLTVSGIAGGGIALLSWAVLSETLGAELHARAPERYAAAFALFTMAMKIGLGLSALAVGSWLSADGGAVRLPPEAFWPLAWGALAASVVAAALVARRTIADQP</sequence>
<feature type="transmembrane region" description="Helical" evidence="1">
    <location>
        <begin position="308"/>
        <end position="331"/>
    </location>
</feature>
<reference evidence="2 3" key="1">
    <citation type="submission" date="2019-06" db="EMBL/GenBank/DDBJ databases">
        <authorList>
            <person name="Lee I."/>
            <person name="Jang G.I."/>
            <person name="Hwang C.Y."/>
        </authorList>
    </citation>
    <scope>NUCLEOTIDE SEQUENCE [LARGE SCALE GENOMIC DNA]</scope>
    <source>
        <strain evidence="2 3">PAMC 28131</strain>
    </source>
</reference>
<feature type="transmembrane region" description="Helical" evidence="1">
    <location>
        <begin position="282"/>
        <end position="302"/>
    </location>
</feature>
<comment type="caution">
    <text evidence="2">The sequence shown here is derived from an EMBL/GenBank/DDBJ whole genome shotgun (WGS) entry which is preliminary data.</text>
</comment>
<feature type="transmembrane region" description="Helical" evidence="1">
    <location>
        <begin position="181"/>
        <end position="202"/>
    </location>
</feature>
<feature type="transmembrane region" description="Helical" evidence="1">
    <location>
        <begin position="86"/>
        <end position="104"/>
    </location>
</feature>
<feature type="transmembrane region" description="Helical" evidence="1">
    <location>
        <begin position="223"/>
        <end position="242"/>
    </location>
</feature>
<keyword evidence="1" id="KW-1133">Transmembrane helix</keyword>
<organism evidence="2 3">
    <name type="scientific">Sandaracinobacter neustonicus</name>
    <dbReference type="NCBI Taxonomy" id="1715348"/>
    <lineage>
        <taxon>Bacteria</taxon>
        <taxon>Pseudomonadati</taxon>
        <taxon>Pseudomonadota</taxon>
        <taxon>Alphaproteobacteria</taxon>
        <taxon>Sphingomonadales</taxon>
        <taxon>Sphingosinicellaceae</taxon>
        <taxon>Sandaracinobacter</taxon>
    </lineage>
</organism>
<feature type="transmembrane region" description="Helical" evidence="1">
    <location>
        <begin position="35"/>
        <end position="65"/>
    </location>
</feature>